<sequence length="364" mass="38543">MKTALLALMAAISLLGCKKAPEPTVALRPAVVMTVKDGADATLFAYSGEVRSRYEVDMGFRLGGKLIERRVNLGDAVRKGQVLARLDPQDVRLSASATAAQVSAAQADLTLAKAEYERAQNLFAQKFLSGSAVDTRRTQFEAAQARLKQAQAQNNASDNQVGYTSLLAERDGVVTALPVETGQVVAAGQVVVRIADPAQREVLTWIPEGRARQFKPGQAALVRVWGSLDQTYPGVLREIAASADVSTRTYAARISVPTADERFSLGATAAVGFVEASAASSVRVPLAAVLRGAGKQAQVWIVGADNVVQARAVEVENYGDEMVVLRSGLAMGERIVTVGAYALTAGLKVNPVEQTAPVVLDVKR</sequence>
<evidence type="ECO:0000259" key="7">
    <source>
        <dbReference type="Pfam" id="PF25967"/>
    </source>
</evidence>
<evidence type="ECO:0000313" key="8">
    <source>
        <dbReference type="EMBL" id="MET7013173.1"/>
    </source>
</evidence>
<dbReference type="InterPro" id="IPR058792">
    <property type="entry name" value="Beta-barrel_RND_2"/>
</dbReference>
<dbReference type="Gene3D" id="2.40.50.100">
    <property type="match status" value="1"/>
</dbReference>
<feature type="domain" description="Multidrug resistance protein MdtA-like barrel-sandwich hybrid" evidence="5">
    <location>
        <begin position="56"/>
        <end position="190"/>
    </location>
</feature>
<keyword evidence="4" id="KW-0175">Coiled coil</keyword>
<evidence type="ECO:0000256" key="2">
    <source>
        <dbReference type="ARBA" id="ARBA00009477"/>
    </source>
</evidence>
<feature type="domain" description="CusB-like beta-barrel" evidence="6">
    <location>
        <begin position="206"/>
        <end position="275"/>
    </location>
</feature>
<comment type="subcellular location">
    <subcellularLocation>
        <location evidence="1">Cell envelope</location>
    </subcellularLocation>
</comment>
<evidence type="ECO:0000259" key="6">
    <source>
        <dbReference type="Pfam" id="PF25954"/>
    </source>
</evidence>
<evidence type="ECO:0000313" key="9">
    <source>
        <dbReference type="Proteomes" id="UP001549691"/>
    </source>
</evidence>
<dbReference type="Pfam" id="PF25967">
    <property type="entry name" value="RND-MFP_C"/>
    <property type="match status" value="1"/>
</dbReference>
<dbReference type="SUPFAM" id="SSF111369">
    <property type="entry name" value="HlyD-like secretion proteins"/>
    <property type="match status" value="1"/>
</dbReference>
<accession>A0ABV2TI15</accession>
<dbReference type="EMBL" id="JBEWZI010000002">
    <property type="protein sequence ID" value="MET7013173.1"/>
    <property type="molecule type" value="Genomic_DNA"/>
</dbReference>
<dbReference type="InterPro" id="IPR058625">
    <property type="entry name" value="MdtA-like_BSH"/>
</dbReference>
<dbReference type="PROSITE" id="PS51257">
    <property type="entry name" value="PROKAR_LIPOPROTEIN"/>
    <property type="match status" value="1"/>
</dbReference>
<dbReference type="Pfam" id="PF25917">
    <property type="entry name" value="BSH_RND"/>
    <property type="match status" value="1"/>
</dbReference>
<dbReference type="PANTHER" id="PTHR30469">
    <property type="entry name" value="MULTIDRUG RESISTANCE PROTEIN MDTA"/>
    <property type="match status" value="1"/>
</dbReference>
<dbReference type="Proteomes" id="UP001549691">
    <property type="component" value="Unassembled WGS sequence"/>
</dbReference>
<name>A0ABV2TI15_9RHOO</name>
<dbReference type="NCBIfam" id="TIGR01730">
    <property type="entry name" value="RND_mfp"/>
    <property type="match status" value="1"/>
</dbReference>
<dbReference type="Gene3D" id="1.10.287.470">
    <property type="entry name" value="Helix hairpin bin"/>
    <property type="match status" value="1"/>
</dbReference>
<evidence type="ECO:0000259" key="5">
    <source>
        <dbReference type="Pfam" id="PF25917"/>
    </source>
</evidence>
<dbReference type="InterPro" id="IPR006143">
    <property type="entry name" value="RND_pump_MFP"/>
</dbReference>
<evidence type="ECO:0000256" key="4">
    <source>
        <dbReference type="SAM" id="Coils"/>
    </source>
</evidence>
<dbReference type="Gene3D" id="2.40.30.170">
    <property type="match status" value="1"/>
</dbReference>
<comment type="similarity">
    <text evidence="2">Belongs to the membrane fusion protein (MFP) (TC 8.A.1) family.</text>
</comment>
<dbReference type="Pfam" id="PF25954">
    <property type="entry name" value="Beta-barrel_RND_2"/>
    <property type="match status" value="1"/>
</dbReference>
<evidence type="ECO:0000256" key="3">
    <source>
        <dbReference type="ARBA" id="ARBA00022448"/>
    </source>
</evidence>
<dbReference type="PANTHER" id="PTHR30469:SF15">
    <property type="entry name" value="HLYD FAMILY OF SECRETION PROTEINS"/>
    <property type="match status" value="1"/>
</dbReference>
<protein>
    <submittedName>
        <fullName evidence="8">Efflux RND transporter periplasmic adaptor subunit</fullName>
    </submittedName>
</protein>
<dbReference type="InterPro" id="IPR058627">
    <property type="entry name" value="MdtA-like_C"/>
</dbReference>
<keyword evidence="3" id="KW-0813">Transport</keyword>
<proteinExistence type="inferred from homology"/>
<keyword evidence="9" id="KW-1185">Reference proteome</keyword>
<dbReference type="Gene3D" id="2.40.420.20">
    <property type="match status" value="1"/>
</dbReference>
<dbReference type="RefSeq" id="WP_354599627.1">
    <property type="nucleotide sequence ID" value="NZ_JBEWZI010000002.1"/>
</dbReference>
<comment type="caution">
    <text evidence="8">The sequence shown here is derived from an EMBL/GenBank/DDBJ whole genome shotgun (WGS) entry which is preliminary data.</text>
</comment>
<feature type="coiled-coil region" evidence="4">
    <location>
        <begin position="102"/>
        <end position="160"/>
    </location>
</feature>
<gene>
    <name evidence="8" type="ORF">ABXR19_03160</name>
</gene>
<evidence type="ECO:0000256" key="1">
    <source>
        <dbReference type="ARBA" id="ARBA00004196"/>
    </source>
</evidence>
<organism evidence="8 9">
    <name type="scientific">Uliginosibacterium flavum</name>
    <dbReference type="NCBI Taxonomy" id="1396831"/>
    <lineage>
        <taxon>Bacteria</taxon>
        <taxon>Pseudomonadati</taxon>
        <taxon>Pseudomonadota</taxon>
        <taxon>Betaproteobacteria</taxon>
        <taxon>Rhodocyclales</taxon>
        <taxon>Zoogloeaceae</taxon>
        <taxon>Uliginosibacterium</taxon>
    </lineage>
</organism>
<feature type="domain" description="Multidrug resistance protein MdtA-like C-terminal permuted SH3" evidence="7">
    <location>
        <begin position="282"/>
        <end position="339"/>
    </location>
</feature>
<reference evidence="8 9" key="1">
    <citation type="submission" date="2024-07" db="EMBL/GenBank/DDBJ databases">
        <title>Uliginosibacterium flavum JJ3220;KACC:17644.</title>
        <authorList>
            <person name="Kim M.K."/>
        </authorList>
    </citation>
    <scope>NUCLEOTIDE SEQUENCE [LARGE SCALE GENOMIC DNA]</scope>
    <source>
        <strain evidence="8 9">KACC:17644</strain>
    </source>
</reference>